<evidence type="ECO:0000256" key="1">
    <source>
        <dbReference type="SAM" id="MobiDB-lite"/>
    </source>
</evidence>
<dbReference type="AlphaFoldDB" id="A0ABD0L767"/>
<evidence type="ECO:0000313" key="2">
    <source>
        <dbReference type="EMBL" id="KAK7494980.1"/>
    </source>
</evidence>
<name>A0ABD0L767_9CAEN</name>
<reference evidence="2 3" key="1">
    <citation type="journal article" date="2023" name="Sci. Data">
        <title>Genome assembly of the Korean intertidal mud-creeper Batillaria attramentaria.</title>
        <authorList>
            <person name="Patra A.K."/>
            <person name="Ho P.T."/>
            <person name="Jun S."/>
            <person name="Lee S.J."/>
            <person name="Kim Y."/>
            <person name="Won Y.J."/>
        </authorList>
    </citation>
    <scope>NUCLEOTIDE SEQUENCE [LARGE SCALE GENOMIC DNA]</scope>
    <source>
        <strain evidence="2">Wonlab-2016</strain>
    </source>
</reference>
<dbReference type="EMBL" id="JACVVK020000079">
    <property type="protein sequence ID" value="KAK7494980.1"/>
    <property type="molecule type" value="Genomic_DNA"/>
</dbReference>
<keyword evidence="3" id="KW-1185">Reference proteome</keyword>
<feature type="region of interest" description="Disordered" evidence="1">
    <location>
        <begin position="1"/>
        <end position="30"/>
    </location>
</feature>
<gene>
    <name evidence="2" type="ORF">BaRGS_00013859</name>
</gene>
<evidence type="ECO:0000313" key="3">
    <source>
        <dbReference type="Proteomes" id="UP001519460"/>
    </source>
</evidence>
<sequence>MNLTETSGEKTMCYFPPTTGNSLRSDRPPRQREGCFCQIPVRVPYPPRYAERRIRLSGIWVASSYA</sequence>
<proteinExistence type="predicted"/>
<organism evidence="2 3">
    <name type="scientific">Batillaria attramentaria</name>
    <dbReference type="NCBI Taxonomy" id="370345"/>
    <lineage>
        <taxon>Eukaryota</taxon>
        <taxon>Metazoa</taxon>
        <taxon>Spiralia</taxon>
        <taxon>Lophotrochozoa</taxon>
        <taxon>Mollusca</taxon>
        <taxon>Gastropoda</taxon>
        <taxon>Caenogastropoda</taxon>
        <taxon>Sorbeoconcha</taxon>
        <taxon>Cerithioidea</taxon>
        <taxon>Batillariidae</taxon>
        <taxon>Batillaria</taxon>
    </lineage>
</organism>
<protein>
    <submittedName>
        <fullName evidence="2">Uncharacterized protein</fullName>
    </submittedName>
</protein>
<accession>A0ABD0L767</accession>
<dbReference type="Proteomes" id="UP001519460">
    <property type="component" value="Unassembled WGS sequence"/>
</dbReference>
<comment type="caution">
    <text evidence="2">The sequence shown here is derived from an EMBL/GenBank/DDBJ whole genome shotgun (WGS) entry which is preliminary data.</text>
</comment>
<feature type="non-terminal residue" evidence="2">
    <location>
        <position position="66"/>
    </location>
</feature>